<evidence type="ECO:0000256" key="1">
    <source>
        <dbReference type="SAM" id="MobiDB-lite"/>
    </source>
</evidence>
<dbReference type="EMBL" id="MT631164">
    <property type="protein sequence ID" value="QNO45987.1"/>
    <property type="molecule type" value="Genomic_DNA"/>
</dbReference>
<evidence type="ECO:0000313" key="3">
    <source>
        <dbReference type="EMBL" id="QNO45987.1"/>
    </source>
</evidence>
<organism evidence="3">
    <name type="scientific">Candidatus Methanogaster sp. ANME-2c ERB4</name>
    <dbReference type="NCBI Taxonomy" id="2759911"/>
    <lineage>
        <taxon>Archaea</taxon>
        <taxon>Methanobacteriati</taxon>
        <taxon>Methanobacteriota</taxon>
        <taxon>Stenosarchaea group</taxon>
        <taxon>Methanomicrobia</taxon>
        <taxon>Methanosarcinales</taxon>
        <taxon>ANME-2 cluster</taxon>
        <taxon>Candidatus Methanogasteraceae</taxon>
        <taxon>Candidatus Methanogaster</taxon>
    </lineage>
</organism>
<protein>
    <submittedName>
        <fullName evidence="3">Uncharacterized protein</fullName>
    </submittedName>
</protein>
<reference evidence="3" key="1">
    <citation type="submission" date="2020-06" db="EMBL/GenBank/DDBJ databases">
        <title>Unique genomic features of the anaerobic methanotrophic archaea.</title>
        <authorList>
            <person name="Chadwick G.L."/>
            <person name="Skennerton C.T."/>
            <person name="Laso-Perez R."/>
            <person name="Leu A.O."/>
            <person name="Speth D.R."/>
            <person name="Yu H."/>
            <person name="Morgan-Lang C."/>
            <person name="Hatzenpichler R."/>
            <person name="Goudeau D."/>
            <person name="Malmstrom R."/>
            <person name="Brazelton W.J."/>
            <person name="Woyke T."/>
            <person name="Hallam S.J."/>
            <person name="Tyson G.W."/>
            <person name="Wegener G."/>
            <person name="Boetius A."/>
            <person name="Orphan V."/>
        </authorList>
    </citation>
    <scope>NUCLEOTIDE SEQUENCE</scope>
</reference>
<dbReference type="EMBL" id="MT631074">
    <property type="protein sequence ID" value="QNO45111.1"/>
    <property type="molecule type" value="Genomic_DNA"/>
</dbReference>
<feature type="region of interest" description="Disordered" evidence="1">
    <location>
        <begin position="31"/>
        <end position="52"/>
    </location>
</feature>
<sequence length="52" mass="6159">MKPVGTLTPVQRRPSKAYLVNELKKAVHTWKDQDYPGEHRQKTDERHNKRCS</sequence>
<gene>
    <name evidence="2" type="ORF">ELGAPCHP_00005</name>
    <name evidence="3" type="ORF">IBBCPAGD_00003</name>
</gene>
<proteinExistence type="predicted"/>
<name>A0A7G9YDA3_9EURY</name>
<dbReference type="AlphaFoldDB" id="A0A7G9YDA3"/>
<accession>A0A7G9YDA3</accession>
<evidence type="ECO:0000313" key="2">
    <source>
        <dbReference type="EMBL" id="QNO45111.1"/>
    </source>
</evidence>